<dbReference type="Gene3D" id="3.40.50.150">
    <property type="entry name" value="Vaccinia Virus protein VP39"/>
    <property type="match status" value="1"/>
</dbReference>
<feature type="domain" description="Methyltransferase type 11" evidence="1">
    <location>
        <begin position="39"/>
        <end position="132"/>
    </location>
</feature>
<protein>
    <submittedName>
        <fullName evidence="2">Methyltransferase</fullName>
    </submittedName>
</protein>
<keyword evidence="2" id="KW-0808">Transferase</keyword>
<comment type="caution">
    <text evidence="2">The sequence shown here is derived from an EMBL/GenBank/DDBJ whole genome shotgun (WGS) entry which is preliminary data.</text>
</comment>
<dbReference type="SUPFAM" id="SSF53335">
    <property type="entry name" value="S-adenosyl-L-methionine-dependent methyltransferases"/>
    <property type="match status" value="1"/>
</dbReference>
<dbReference type="InterPro" id="IPR013216">
    <property type="entry name" value="Methyltransf_11"/>
</dbReference>
<dbReference type="GO" id="GO:0008168">
    <property type="term" value="F:methyltransferase activity"/>
    <property type="evidence" value="ECO:0007669"/>
    <property type="project" value="UniProtKB-KW"/>
</dbReference>
<dbReference type="InterPro" id="IPR029063">
    <property type="entry name" value="SAM-dependent_MTases_sf"/>
</dbReference>
<dbReference type="Pfam" id="PF08241">
    <property type="entry name" value="Methyltransf_11"/>
    <property type="match status" value="1"/>
</dbReference>
<dbReference type="RefSeq" id="WP_281894021.1">
    <property type="nucleotide sequence ID" value="NZ_BSDI01000007.1"/>
</dbReference>
<keyword evidence="2" id="KW-0489">Methyltransferase</keyword>
<evidence type="ECO:0000259" key="1">
    <source>
        <dbReference type="Pfam" id="PF08241"/>
    </source>
</evidence>
<dbReference type="EMBL" id="BSDI01000007">
    <property type="protein sequence ID" value="GLH96747.1"/>
    <property type="molecule type" value="Genomic_DNA"/>
</dbReference>
<keyword evidence="3" id="KW-1185">Reference proteome</keyword>
<evidence type="ECO:0000313" key="2">
    <source>
        <dbReference type="EMBL" id="GLH96747.1"/>
    </source>
</evidence>
<proteinExistence type="predicted"/>
<sequence length="263" mass="28174">MHDVWAVGDAYEIYVGRWSRLVASDFVRWLGVPAGRRWLDVGCGTGALTESILAGADPARVTGVDPSDGFLAEARKRVGDPRVELRAGDAQRLPVPDGSQDAVVSGLAINFVPDPGAALAEFVRSAAPGGVVAGYVWDYGGGMAMIRQFWDAAKLLNPAAAELDEARRFPLCRPEPLRALWTAAGLDDVAVEPIDVPSRFGSFDDYWTPFLGGQGPAPTYVASLTDRQRRSLRELLATRLAEEPDGSIALTARAWAVRGTVSP</sequence>
<dbReference type="GO" id="GO:0032259">
    <property type="term" value="P:methylation"/>
    <property type="evidence" value="ECO:0007669"/>
    <property type="project" value="UniProtKB-KW"/>
</dbReference>
<dbReference type="Proteomes" id="UP001144280">
    <property type="component" value="Unassembled WGS sequence"/>
</dbReference>
<evidence type="ECO:0000313" key="3">
    <source>
        <dbReference type="Proteomes" id="UP001144280"/>
    </source>
</evidence>
<dbReference type="CDD" id="cd02440">
    <property type="entry name" value="AdoMet_MTases"/>
    <property type="match status" value="1"/>
</dbReference>
<reference evidence="2" key="1">
    <citation type="submission" date="2022-12" db="EMBL/GenBank/DDBJ databases">
        <title>New Phytohabitans aurantiacus sp. RD004123 nov., an actinomycete isolated from soil.</title>
        <authorList>
            <person name="Triningsih D.W."/>
            <person name="Harunari E."/>
            <person name="Igarashi Y."/>
        </authorList>
    </citation>
    <scope>NUCLEOTIDE SEQUENCE</scope>
    <source>
        <strain evidence="2">RD004123</strain>
    </source>
</reference>
<dbReference type="PANTHER" id="PTHR43591">
    <property type="entry name" value="METHYLTRANSFERASE"/>
    <property type="match status" value="1"/>
</dbReference>
<name>A0ABQ5QS93_9ACTN</name>
<dbReference type="PANTHER" id="PTHR43591:SF97">
    <property type="entry name" value="CLASS I SAM-DEPENDENT METHYLTRANSFERASE"/>
    <property type="match status" value="1"/>
</dbReference>
<gene>
    <name evidence="2" type="ORF">Pa4123_20210</name>
</gene>
<organism evidence="2 3">
    <name type="scientific">Phytohabitans aurantiacus</name>
    <dbReference type="NCBI Taxonomy" id="3016789"/>
    <lineage>
        <taxon>Bacteria</taxon>
        <taxon>Bacillati</taxon>
        <taxon>Actinomycetota</taxon>
        <taxon>Actinomycetes</taxon>
        <taxon>Micromonosporales</taxon>
        <taxon>Micromonosporaceae</taxon>
    </lineage>
</organism>
<accession>A0ABQ5QS93</accession>